<organism evidence="5 6">
    <name type="scientific">Actinidia rufa</name>
    <dbReference type="NCBI Taxonomy" id="165716"/>
    <lineage>
        <taxon>Eukaryota</taxon>
        <taxon>Viridiplantae</taxon>
        <taxon>Streptophyta</taxon>
        <taxon>Embryophyta</taxon>
        <taxon>Tracheophyta</taxon>
        <taxon>Spermatophyta</taxon>
        <taxon>Magnoliopsida</taxon>
        <taxon>eudicotyledons</taxon>
        <taxon>Gunneridae</taxon>
        <taxon>Pentapetalae</taxon>
        <taxon>asterids</taxon>
        <taxon>Ericales</taxon>
        <taxon>Actinidiaceae</taxon>
        <taxon>Actinidia</taxon>
    </lineage>
</organism>
<feature type="domain" description="Reverse transcriptase Ty1/copia-type" evidence="3">
    <location>
        <begin position="312"/>
        <end position="382"/>
    </location>
</feature>
<keyword evidence="1" id="KW-0064">Aspartyl protease</keyword>
<feature type="region of interest" description="Disordered" evidence="2">
    <location>
        <begin position="88"/>
        <end position="117"/>
    </location>
</feature>
<dbReference type="InterPro" id="IPR013103">
    <property type="entry name" value="RVT_2"/>
</dbReference>
<dbReference type="EMBL" id="BJWL01000014">
    <property type="protein sequence ID" value="GFZ00980.1"/>
    <property type="molecule type" value="Genomic_DNA"/>
</dbReference>
<dbReference type="Proteomes" id="UP000585474">
    <property type="component" value="Unassembled WGS sequence"/>
</dbReference>
<dbReference type="AlphaFoldDB" id="A0A7J0FS15"/>
<dbReference type="InterPro" id="IPR054722">
    <property type="entry name" value="PolX-like_BBD"/>
</dbReference>
<dbReference type="InterPro" id="IPR043502">
    <property type="entry name" value="DNA/RNA_pol_sf"/>
</dbReference>
<feature type="region of interest" description="Disordered" evidence="2">
    <location>
        <begin position="260"/>
        <end position="302"/>
    </location>
</feature>
<dbReference type="OrthoDB" id="414945at2759"/>
<dbReference type="PANTHER" id="PTHR11439">
    <property type="entry name" value="GAG-POL-RELATED RETROTRANSPOSON"/>
    <property type="match status" value="1"/>
</dbReference>
<evidence type="ECO:0000256" key="2">
    <source>
        <dbReference type="SAM" id="MobiDB-lite"/>
    </source>
</evidence>
<name>A0A7J0FS15_9ERIC</name>
<gene>
    <name evidence="5" type="ORF">Acr_14g0006150</name>
</gene>
<dbReference type="GO" id="GO:0004190">
    <property type="term" value="F:aspartic-type endopeptidase activity"/>
    <property type="evidence" value="ECO:0007669"/>
    <property type="project" value="UniProtKB-KW"/>
</dbReference>
<feature type="region of interest" description="Disordered" evidence="2">
    <location>
        <begin position="1"/>
        <end position="38"/>
    </location>
</feature>
<feature type="domain" description="Retrovirus-related Pol polyprotein from transposon TNT 1-94-like beta-barrel" evidence="4">
    <location>
        <begin position="174"/>
        <end position="231"/>
    </location>
</feature>
<dbReference type="CDD" id="cd09272">
    <property type="entry name" value="RNase_HI_RT_Ty1"/>
    <property type="match status" value="1"/>
</dbReference>
<feature type="compositionally biased region" description="Pro residues" evidence="2">
    <location>
        <begin position="260"/>
        <end position="274"/>
    </location>
</feature>
<evidence type="ECO:0000259" key="4">
    <source>
        <dbReference type="Pfam" id="PF22936"/>
    </source>
</evidence>
<evidence type="ECO:0000313" key="5">
    <source>
        <dbReference type="EMBL" id="GFZ00980.1"/>
    </source>
</evidence>
<dbReference type="Pfam" id="PF22936">
    <property type="entry name" value="Pol_BBD"/>
    <property type="match status" value="1"/>
</dbReference>
<evidence type="ECO:0000313" key="6">
    <source>
        <dbReference type="Proteomes" id="UP000585474"/>
    </source>
</evidence>
<keyword evidence="1" id="KW-0645">Protease</keyword>
<dbReference type="SUPFAM" id="SSF56672">
    <property type="entry name" value="DNA/RNA polymerases"/>
    <property type="match status" value="1"/>
</dbReference>
<feature type="compositionally biased region" description="Polar residues" evidence="2">
    <location>
        <begin position="14"/>
        <end position="35"/>
    </location>
</feature>
<dbReference type="PANTHER" id="PTHR11439:SF467">
    <property type="entry name" value="INTEGRASE CATALYTIC DOMAIN-CONTAINING PROTEIN"/>
    <property type="match status" value="1"/>
</dbReference>
<protein>
    <recommendedName>
        <fullName evidence="7">Reverse transcriptase Ty1/copia-type domain-containing protein</fullName>
    </recommendedName>
</protein>
<evidence type="ECO:0008006" key="7">
    <source>
        <dbReference type="Google" id="ProtNLM"/>
    </source>
</evidence>
<sequence length="595" mass="64464">MFSSMIGAHHPQPLRSQQPAPVQPATSSHPVQPSSHPCAASVQIAQSCTALAQPPLCSQQPPRAAQSCTALVQPPLCSQQPSSAVTQPCAANSQQTPRAAQPQPRAAQSSPSCAAQPATPQSYMLLNGKNFHAWSRLFQLYPSGKRKTRWILGKEPKSAETPTALHGKSGHPTWILDSGANNHMTGELATFTSPVTSVNQSVCIADGSSIPIRSQGDARLSSDITLSSVYHDLSSKKIFGKGYERDGLYYFGDPLPSHDPIPPRPLPILEPPSSPFASQDPSPCAQAPLPASSPESGMSPPLVSDILPPREVVLSMDFQQCHSDHTCFIRRQSQGRCIIISVYVDDIIITGDDASGIVQVKCGLKKAFDIKDLGPLRYFLGMLGCRPASTPMVPNLKISAESGELLPDSSVYQRLVGRLIYLTNTRPDLTFAVSIVSQFMHSPRTSHLDAVYHILRYLKSYPGRGLFYKSGVQLAVVSRSSAEAEYRAMAQGTSEILWLRSLLTELGFSMIDSSYLFCDNKSAIMLSSDSVLHERTKHIEVDIHFIREKVRSGVITPSFVPSYAQTADMFTKSIGPSLLKSSLVKLGLVDIFASA</sequence>
<evidence type="ECO:0000259" key="3">
    <source>
        <dbReference type="Pfam" id="PF07727"/>
    </source>
</evidence>
<accession>A0A7J0FS15</accession>
<reference evidence="5 6" key="1">
    <citation type="submission" date="2019-07" db="EMBL/GenBank/DDBJ databases">
        <title>De Novo Assembly of kiwifruit Actinidia rufa.</title>
        <authorList>
            <person name="Sugita-Konishi S."/>
            <person name="Sato K."/>
            <person name="Mori E."/>
            <person name="Abe Y."/>
            <person name="Kisaki G."/>
            <person name="Hamano K."/>
            <person name="Suezawa K."/>
            <person name="Otani M."/>
            <person name="Fukuda T."/>
            <person name="Manabe T."/>
            <person name="Gomi K."/>
            <person name="Tabuchi M."/>
            <person name="Akimitsu K."/>
            <person name="Kataoka I."/>
        </authorList>
    </citation>
    <scope>NUCLEOTIDE SEQUENCE [LARGE SCALE GENOMIC DNA]</scope>
    <source>
        <strain evidence="6">cv. Fuchu</strain>
    </source>
</reference>
<evidence type="ECO:0000256" key="1">
    <source>
        <dbReference type="ARBA" id="ARBA00022750"/>
    </source>
</evidence>
<proteinExistence type="predicted"/>
<keyword evidence="6" id="KW-1185">Reference proteome</keyword>
<dbReference type="Pfam" id="PF07727">
    <property type="entry name" value="RVT_2"/>
    <property type="match status" value="1"/>
</dbReference>
<comment type="caution">
    <text evidence="5">The sequence shown here is derived from an EMBL/GenBank/DDBJ whole genome shotgun (WGS) entry which is preliminary data.</text>
</comment>
<feature type="compositionally biased region" description="Low complexity" evidence="2">
    <location>
        <begin position="93"/>
        <end position="117"/>
    </location>
</feature>
<keyword evidence="1" id="KW-0378">Hydrolase</keyword>